<reference evidence="2" key="1">
    <citation type="submission" date="2017-07" db="EMBL/GenBank/DDBJ databases">
        <authorList>
            <person name="Mikheyev A."/>
            <person name="Grau M."/>
        </authorList>
    </citation>
    <scope>NUCLEOTIDE SEQUENCE</scope>
    <source>
        <tissue evidence="2">Venom_gland</tissue>
    </source>
</reference>
<dbReference type="EMBL" id="IACK01077579">
    <property type="protein sequence ID" value="LAA79719.1"/>
    <property type="molecule type" value="Transcribed_RNA"/>
</dbReference>
<proteinExistence type="predicted"/>
<name>A0A2D4I681_MICLE</name>
<dbReference type="AlphaFoldDB" id="A0A2D4I681"/>
<feature type="region of interest" description="Disordered" evidence="1">
    <location>
        <begin position="63"/>
        <end position="116"/>
    </location>
</feature>
<feature type="region of interest" description="Disordered" evidence="1">
    <location>
        <begin position="1"/>
        <end position="26"/>
    </location>
</feature>
<sequence>MLISSFSAYEDKQKQKRNEIVDRPWFSSTKTNDTLKKLAFVGKSPSSKSLVPLNSLGVVCRKSRDTKQTSSEGETFDAPAQVNRQDNGTSEMFFDSSGPSGGSQKPEGSLPSSFATSLVADYSDSASGSEAEL</sequence>
<reference evidence="2" key="2">
    <citation type="submission" date="2017-11" db="EMBL/GenBank/DDBJ databases">
        <title>Coralsnake Venomics: Analyses of Venom Gland Transcriptomes and Proteomes of Six Brazilian Taxa.</title>
        <authorList>
            <person name="Aird S.D."/>
            <person name="Jorge da Silva N."/>
            <person name="Qiu L."/>
            <person name="Villar-Briones A."/>
            <person name="Aparecida-Saddi V."/>
            <person name="Campos-Telles M.P."/>
            <person name="Grau M."/>
            <person name="Mikheyev A.S."/>
        </authorList>
    </citation>
    <scope>NUCLEOTIDE SEQUENCE</scope>
    <source>
        <tissue evidence="2">Venom_gland</tissue>
    </source>
</reference>
<protein>
    <submittedName>
        <fullName evidence="2">Uncharacterized protein</fullName>
    </submittedName>
</protein>
<accession>A0A2D4I681</accession>
<evidence type="ECO:0000256" key="1">
    <source>
        <dbReference type="SAM" id="MobiDB-lite"/>
    </source>
</evidence>
<evidence type="ECO:0000313" key="2">
    <source>
        <dbReference type="EMBL" id="LAA79719.1"/>
    </source>
</evidence>
<organism evidence="2">
    <name type="scientific">Micrurus lemniscatus lemniscatus</name>
    <dbReference type="NCBI Taxonomy" id="129467"/>
    <lineage>
        <taxon>Eukaryota</taxon>
        <taxon>Metazoa</taxon>
        <taxon>Chordata</taxon>
        <taxon>Craniata</taxon>
        <taxon>Vertebrata</taxon>
        <taxon>Euteleostomi</taxon>
        <taxon>Lepidosauria</taxon>
        <taxon>Squamata</taxon>
        <taxon>Bifurcata</taxon>
        <taxon>Unidentata</taxon>
        <taxon>Episquamata</taxon>
        <taxon>Toxicofera</taxon>
        <taxon>Serpentes</taxon>
        <taxon>Colubroidea</taxon>
        <taxon>Elapidae</taxon>
        <taxon>Elapinae</taxon>
        <taxon>Micrurus</taxon>
    </lineage>
</organism>
<feature type="compositionally biased region" description="Basic and acidic residues" evidence="1">
    <location>
        <begin position="9"/>
        <end position="22"/>
    </location>
</feature>